<evidence type="ECO:0000313" key="3">
    <source>
        <dbReference type="Proteomes" id="UP000229166"/>
    </source>
</evidence>
<keyword evidence="1" id="KW-0472">Membrane</keyword>
<accession>A0A2M7UV92</accession>
<evidence type="ECO:0000313" key="2">
    <source>
        <dbReference type="EMBL" id="PIZ87866.1"/>
    </source>
</evidence>
<dbReference type="Proteomes" id="UP000229166">
    <property type="component" value="Unassembled WGS sequence"/>
</dbReference>
<name>A0A2M7UV92_9BACT</name>
<sequence length="112" mass="12777">MNNTLILSLPISSTSRFRIKGLKVLWIFISILMSSLLVVCIFQIGAYTKEVYLIQSYEKKLNQLTLENKILEVNFSEVNSLNNVGNYVQNSVFEKANKIDYIRLLEGTALAK</sequence>
<keyword evidence="1" id="KW-0812">Transmembrane</keyword>
<feature type="transmembrane region" description="Helical" evidence="1">
    <location>
        <begin position="26"/>
        <end position="47"/>
    </location>
</feature>
<proteinExistence type="predicted"/>
<organism evidence="2 3">
    <name type="scientific">Candidatus Nealsonbacteria bacterium CG_4_10_14_0_2_um_filter_40_15</name>
    <dbReference type="NCBI Taxonomy" id="1974682"/>
    <lineage>
        <taxon>Bacteria</taxon>
        <taxon>Candidatus Nealsoniibacteriota</taxon>
    </lineage>
</organism>
<evidence type="ECO:0000256" key="1">
    <source>
        <dbReference type="SAM" id="Phobius"/>
    </source>
</evidence>
<evidence type="ECO:0008006" key="4">
    <source>
        <dbReference type="Google" id="ProtNLM"/>
    </source>
</evidence>
<dbReference type="AlphaFoldDB" id="A0A2M7UV92"/>
<comment type="caution">
    <text evidence="2">The sequence shown here is derived from an EMBL/GenBank/DDBJ whole genome shotgun (WGS) entry which is preliminary data.</text>
</comment>
<protein>
    <recommendedName>
        <fullName evidence="4">Cell division protein FtsL</fullName>
    </recommendedName>
</protein>
<keyword evidence="1" id="KW-1133">Transmembrane helix</keyword>
<reference evidence="3" key="1">
    <citation type="submission" date="2017-09" db="EMBL/GenBank/DDBJ databases">
        <title>Depth-based differentiation of microbial function through sediment-hosted aquifers and enrichment of novel symbionts in the deep terrestrial subsurface.</title>
        <authorList>
            <person name="Probst A.J."/>
            <person name="Ladd B."/>
            <person name="Jarett J.K."/>
            <person name="Geller-Mcgrath D.E."/>
            <person name="Sieber C.M.K."/>
            <person name="Emerson J.B."/>
            <person name="Anantharaman K."/>
            <person name="Thomas B.C."/>
            <person name="Malmstrom R."/>
            <person name="Stieglmeier M."/>
            <person name="Klingl A."/>
            <person name="Woyke T."/>
            <person name="Ryan C.M."/>
            <person name="Banfield J.F."/>
        </authorList>
    </citation>
    <scope>NUCLEOTIDE SEQUENCE [LARGE SCALE GENOMIC DNA]</scope>
</reference>
<dbReference type="EMBL" id="PFOZ01000001">
    <property type="protein sequence ID" value="PIZ87866.1"/>
    <property type="molecule type" value="Genomic_DNA"/>
</dbReference>
<gene>
    <name evidence="2" type="ORF">COX92_00030</name>
</gene>